<dbReference type="SUPFAM" id="SSF81383">
    <property type="entry name" value="F-box domain"/>
    <property type="match status" value="1"/>
</dbReference>
<dbReference type="EnsemblPlants" id="TuG1812G0500004675.01.T01">
    <property type="protein sequence ID" value="TuG1812G0500004675.01.T01"/>
    <property type="gene ID" value="TuG1812G0500004675.01"/>
</dbReference>
<dbReference type="Pfam" id="PF00646">
    <property type="entry name" value="F-box"/>
    <property type="match status" value="1"/>
</dbReference>
<dbReference type="PANTHER" id="PTHR32141:SF45">
    <property type="entry name" value="OS07G0285200 PROTEIN"/>
    <property type="match status" value="1"/>
</dbReference>
<dbReference type="InterPro" id="IPR006566">
    <property type="entry name" value="FBD"/>
</dbReference>
<reference evidence="4" key="3">
    <citation type="submission" date="2022-06" db="UniProtKB">
        <authorList>
            <consortium name="EnsemblPlants"/>
        </authorList>
    </citation>
    <scope>IDENTIFICATION</scope>
</reference>
<organism evidence="4 5">
    <name type="scientific">Triticum urartu</name>
    <name type="common">Red wild einkorn</name>
    <name type="synonym">Crithodium urartu</name>
    <dbReference type="NCBI Taxonomy" id="4572"/>
    <lineage>
        <taxon>Eukaryota</taxon>
        <taxon>Viridiplantae</taxon>
        <taxon>Streptophyta</taxon>
        <taxon>Embryophyta</taxon>
        <taxon>Tracheophyta</taxon>
        <taxon>Spermatophyta</taxon>
        <taxon>Magnoliopsida</taxon>
        <taxon>Liliopsida</taxon>
        <taxon>Poales</taxon>
        <taxon>Poaceae</taxon>
        <taxon>BOP clade</taxon>
        <taxon>Pooideae</taxon>
        <taxon>Triticodae</taxon>
        <taxon>Triticeae</taxon>
        <taxon>Triticinae</taxon>
        <taxon>Triticum</taxon>
    </lineage>
</organism>
<dbReference type="InterPro" id="IPR053781">
    <property type="entry name" value="F-box_AtFBL13-like"/>
</dbReference>
<accession>A0A8R7UN21</accession>
<reference evidence="4" key="2">
    <citation type="submission" date="2018-03" db="EMBL/GenBank/DDBJ databases">
        <title>The Triticum urartu genome reveals the dynamic nature of wheat genome evolution.</title>
        <authorList>
            <person name="Ling H."/>
            <person name="Ma B."/>
            <person name="Shi X."/>
            <person name="Liu H."/>
            <person name="Dong L."/>
            <person name="Sun H."/>
            <person name="Cao Y."/>
            <person name="Gao Q."/>
            <person name="Zheng S."/>
            <person name="Li Y."/>
            <person name="Yu Y."/>
            <person name="Du H."/>
            <person name="Qi M."/>
            <person name="Li Y."/>
            <person name="Yu H."/>
            <person name="Cui Y."/>
            <person name="Wang N."/>
            <person name="Chen C."/>
            <person name="Wu H."/>
            <person name="Zhao Y."/>
            <person name="Zhang J."/>
            <person name="Li Y."/>
            <person name="Zhou W."/>
            <person name="Zhang B."/>
            <person name="Hu W."/>
            <person name="Eijk M."/>
            <person name="Tang J."/>
            <person name="Witsenboer H."/>
            <person name="Zhao S."/>
            <person name="Li Z."/>
            <person name="Zhang A."/>
            <person name="Wang D."/>
            <person name="Liang C."/>
        </authorList>
    </citation>
    <scope>NUCLEOTIDE SEQUENCE [LARGE SCALE GENOMIC DNA]</scope>
    <source>
        <strain evidence="4">cv. G1812</strain>
    </source>
</reference>
<dbReference type="InterPro" id="IPR055302">
    <property type="entry name" value="F-box_dom-containing"/>
</dbReference>
<dbReference type="SUPFAM" id="SSF52047">
    <property type="entry name" value="RNI-like"/>
    <property type="match status" value="1"/>
</dbReference>
<proteinExistence type="predicted"/>
<name>A0A8R7UN21_TRIUA</name>
<evidence type="ECO:0008006" key="6">
    <source>
        <dbReference type="Google" id="ProtNLM"/>
    </source>
</evidence>
<dbReference type="AlphaFoldDB" id="A0A8R7UN21"/>
<evidence type="ECO:0000259" key="1">
    <source>
        <dbReference type="Pfam" id="PF00646"/>
    </source>
</evidence>
<feature type="domain" description="F-box/LRR-repeat protein 15/At3g58940/PEG3-like LRR" evidence="3">
    <location>
        <begin position="112"/>
        <end position="336"/>
    </location>
</feature>
<reference evidence="5" key="1">
    <citation type="journal article" date="2013" name="Nature">
        <title>Draft genome of the wheat A-genome progenitor Triticum urartu.</title>
        <authorList>
            <person name="Ling H.Q."/>
            <person name="Zhao S."/>
            <person name="Liu D."/>
            <person name="Wang J."/>
            <person name="Sun H."/>
            <person name="Zhang C."/>
            <person name="Fan H."/>
            <person name="Li D."/>
            <person name="Dong L."/>
            <person name="Tao Y."/>
            <person name="Gao C."/>
            <person name="Wu H."/>
            <person name="Li Y."/>
            <person name="Cui Y."/>
            <person name="Guo X."/>
            <person name="Zheng S."/>
            <person name="Wang B."/>
            <person name="Yu K."/>
            <person name="Liang Q."/>
            <person name="Yang W."/>
            <person name="Lou X."/>
            <person name="Chen J."/>
            <person name="Feng M."/>
            <person name="Jian J."/>
            <person name="Zhang X."/>
            <person name="Luo G."/>
            <person name="Jiang Y."/>
            <person name="Liu J."/>
            <person name="Wang Z."/>
            <person name="Sha Y."/>
            <person name="Zhang B."/>
            <person name="Wu H."/>
            <person name="Tang D."/>
            <person name="Shen Q."/>
            <person name="Xue P."/>
            <person name="Zou S."/>
            <person name="Wang X."/>
            <person name="Liu X."/>
            <person name="Wang F."/>
            <person name="Yang Y."/>
            <person name="An X."/>
            <person name="Dong Z."/>
            <person name="Zhang K."/>
            <person name="Zhang X."/>
            <person name="Luo M.C."/>
            <person name="Dvorak J."/>
            <person name="Tong Y."/>
            <person name="Wang J."/>
            <person name="Yang H."/>
            <person name="Li Z."/>
            <person name="Wang D."/>
            <person name="Zhang A."/>
            <person name="Wang J."/>
        </authorList>
    </citation>
    <scope>NUCLEOTIDE SEQUENCE</scope>
    <source>
        <strain evidence="5">cv. G1812</strain>
    </source>
</reference>
<feature type="domain" description="F-box" evidence="1">
    <location>
        <begin position="19"/>
        <end position="60"/>
    </location>
</feature>
<sequence>KRRRLRDRDGELVGDGDLISKLPDDILGTIISLLPTKDGARTQAIARRWRPLWRSSPLNIHGAHSLCSNAFKCFSVVSRILADHPGPARRFHFHHIRLHKDKKRHAEEAAQVDNWFHSRALDKLQELDISFEFLGYEPRKLYPLPPSVFRLASLLVATFSFCEFPSQIAPSLSFPTLKQLTLFRVFICEDVFRRVLSACNVLESLELTDICDANCSRLGISSKSLRSVSLCACFSGKGELFIEDAPLLERLLLPCPGAGSDTVRVIKAPKLEILGPLSPCIPEIEIANIFFKSLIPTSLNNTIDTMKALALEFSATDLNAVIDVLRCFPCLEKLHVIWKKHNLKIGMKDARQYDPQDPVKCLETHLKKLVLKNYLASKQGVGFAKFFVLNAKLLKEIKFGVRNSINKEGVVSNKINSKLWLANQYRLLEMENRASRDVQLEFVRSHNEEQLDPHDLSTADPF</sequence>
<dbReference type="CDD" id="cd22160">
    <property type="entry name" value="F-box_AtFBL13-like"/>
    <property type="match status" value="1"/>
</dbReference>
<dbReference type="Pfam" id="PF08387">
    <property type="entry name" value="FBD"/>
    <property type="match status" value="1"/>
</dbReference>
<evidence type="ECO:0000313" key="5">
    <source>
        <dbReference type="Proteomes" id="UP000015106"/>
    </source>
</evidence>
<keyword evidence="5" id="KW-1185">Reference proteome</keyword>
<dbReference type="InterPro" id="IPR032675">
    <property type="entry name" value="LRR_dom_sf"/>
</dbReference>
<dbReference type="Pfam" id="PF24758">
    <property type="entry name" value="LRR_At5g56370"/>
    <property type="match status" value="1"/>
</dbReference>
<dbReference type="InterPro" id="IPR001810">
    <property type="entry name" value="F-box_dom"/>
</dbReference>
<protein>
    <recommendedName>
        <fullName evidence="6">F-box domain-containing protein</fullName>
    </recommendedName>
</protein>
<evidence type="ECO:0000259" key="3">
    <source>
        <dbReference type="Pfam" id="PF24758"/>
    </source>
</evidence>
<dbReference type="Gene3D" id="3.80.10.10">
    <property type="entry name" value="Ribonuclease Inhibitor"/>
    <property type="match status" value="1"/>
</dbReference>
<evidence type="ECO:0000259" key="2">
    <source>
        <dbReference type="Pfam" id="PF08387"/>
    </source>
</evidence>
<dbReference type="Gramene" id="TuG1812G0500004675.01.T01">
    <property type="protein sequence ID" value="TuG1812G0500004675.01.T01"/>
    <property type="gene ID" value="TuG1812G0500004675.01"/>
</dbReference>
<dbReference type="InterPro" id="IPR036047">
    <property type="entry name" value="F-box-like_dom_sf"/>
</dbReference>
<dbReference type="InterPro" id="IPR055411">
    <property type="entry name" value="LRR_FXL15/At3g58940/PEG3-like"/>
</dbReference>
<feature type="domain" description="FBD" evidence="2">
    <location>
        <begin position="355"/>
        <end position="399"/>
    </location>
</feature>
<dbReference type="Proteomes" id="UP000015106">
    <property type="component" value="Chromosome 5"/>
</dbReference>
<evidence type="ECO:0000313" key="4">
    <source>
        <dbReference type="EnsemblPlants" id="TuG1812G0500004675.01.T01"/>
    </source>
</evidence>
<dbReference type="PANTHER" id="PTHR32141">
    <property type="match status" value="1"/>
</dbReference>